<proteinExistence type="predicted"/>
<feature type="compositionally biased region" description="Polar residues" evidence="1">
    <location>
        <begin position="56"/>
        <end position="69"/>
    </location>
</feature>
<keyword evidence="3" id="KW-1185">Reference proteome</keyword>
<gene>
    <name evidence="2" type="ORF">BN2614_LOCUS1</name>
</gene>
<dbReference type="AlphaFoldDB" id="A0A9X9LEK7"/>
<accession>A0A9X9LEK7</accession>
<reference evidence="2 3" key="1">
    <citation type="submission" date="2018-10" db="EMBL/GenBank/DDBJ databases">
        <authorList>
            <person name="Ekblom R."/>
            <person name="Jareborg N."/>
        </authorList>
    </citation>
    <scope>NUCLEOTIDE SEQUENCE [LARGE SCALE GENOMIC DNA]</scope>
    <source>
        <tissue evidence="2">Muscle</tissue>
    </source>
</reference>
<sequence>MRDYAPPPRDYTSRDYGHSSSRDEYPSRGYSDRDGYGCDRDDSDHPSGGSYRDSSESYGNSRSAPSTQGPRHLMVEAVAMMITAAHVTDMVEVETVTQATKVISTQVVVMGLADRKDGFSLLRKGGTLLHVIPTAIQAMEHQEVVAMEEADPTEEEAGAD</sequence>
<feature type="compositionally biased region" description="Basic and acidic residues" evidence="1">
    <location>
        <begin position="11"/>
        <end position="45"/>
    </location>
</feature>
<feature type="non-terminal residue" evidence="2">
    <location>
        <position position="160"/>
    </location>
</feature>
<evidence type="ECO:0000256" key="1">
    <source>
        <dbReference type="SAM" id="MobiDB-lite"/>
    </source>
</evidence>
<feature type="region of interest" description="Disordered" evidence="1">
    <location>
        <begin position="1"/>
        <end position="72"/>
    </location>
</feature>
<evidence type="ECO:0000313" key="3">
    <source>
        <dbReference type="Proteomes" id="UP000269945"/>
    </source>
</evidence>
<organism evidence="2 3">
    <name type="scientific">Gulo gulo</name>
    <name type="common">Wolverine</name>
    <name type="synonym">Gluton</name>
    <dbReference type="NCBI Taxonomy" id="48420"/>
    <lineage>
        <taxon>Eukaryota</taxon>
        <taxon>Metazoa</taxon>
        <taxon>Chordata</taxon>
        <taxon>Craniata</taxon>
        <taxon>Vertebrata</taxon>
        <taxon>Euteleostomi</taxon>
        <taxon>Mammalia</taxon>
        <taxon>Eutheria</taxon>
        <taxon>Laurasiatheria</taxon>
        <taxon>Carnivora</taxon>
        <taxon>Caniformia</taxon>
        <taxon>Musteloidea</taxon>
        <taxon>Mustelidae</taxon>
        <taxon>Guloninae</taxon>
        <taxon>Gulo</taxon>
    </lineage>
</organism>
<protein>
    <submittedName>
        <fullName evidence="2">Uncharacterized protein</fullName>
    </submittedName>
</protein>
<dbReference type="Proteomes" id="UP000269945">
    <property type="component" value="Unassembled WGS sequence"/>
</dbReference>
<name>A0A9X9LEK7_GULGU</name>
<comment type="caution">
    <text evidence="2">The sequence shown here is derived from an EMBL/GenBank/DDBJ whole genome shotgun (WGS) entry which is preliminary data.</text>
</comment>
<evidence type="ECO:0000313" key="2">
    <source>
        <dbReference type="EMBL" id="VCW66176.1"/>
    </source>
</evidence>
<dbReference type="EMBL" id="CYRY02001538">
    <property type="protein sequence ID" value="VCW66176.1"/>
    <property type="molecule type" value="Genomic_DNA"/>
</dbReference>